<feature type="region of interest" description="Disordered" evidence="2">
    <location>
        <begin position="45"/>
        <end position="64"/>
    </location>
</feature>
<organism evidence="3 4">
    <name type="scientific">Danaus chrysippus</name>
    <name type="common">African queen</name>
    <dbReference type="NCBI Taxonomy" id="151541"/>
    <lineage>
        <taxon>Eukaryota</taxon>
        <taxon>Metazoa</taxon>
        <taxon>Ecdysozoa</taxon>
        <taxon>Arthropoda</taxon>
        <taxon>Hexapoda</taxon>
        <taxon>Insecta</taxon>
        <taxon>Pterygota</taxon>
        <taxon>Neoptera</taxon>
        <taxon>Endopterygota</taxon>
        <taxon>Lepidoptera</taxon>
        <taxon>Glossata</taxon>
        <taxon>Ditrysia</taxon>
        <taxon>Papilionoidea</taxon>
        <taxon>Nymphalidae</taxon>
        <taxon>Danainae</taxon>
        <taxon>Danaini</taxon>
        <taxon>Danaina</taxon>
        <taxon>Danaus</taxon>
        <taxon>Anosia</taxon>
    </lineage>
</organism>
<dbReference type="Proteomes" id="UP000789524">
    <property type="component" value="Unassembled WGS sequence"/>
</dbReference>
<dbReference type="AlphaFoldDB" id="A0A8J2QT66"/>
<sequence length="204" mass="23258">MYDLERPYEIHLIYTRTSPTSNSIHITLPKLCHSGGFLLQTRNKALSSGESPGAPTKAPPRARRPLVRVDATTYRPRLPAGPPALSQASEQTPHAQRRRADDYTSPTQQLIPSEQKSFEILRSEEIEQPPHIQHSIVDDPSLGLRGLAAAGQRALSTQELLEQQQLYEQQRAALQKELEQYRRFQYQQEPLQYGLLQQEREQGR</sequence>
<proteinExistence type="predicted"/>
<evidence type="ECO:0000256" key="1">
    <source>
        <dbReference type="SAM" id="Coils"/>
    </source>
</evidence>
<name>A0A8J2QT66_9NEOP</name>
<evidence type="ECO:0000313" key="3">
    <source>
        <dbReference type="EMBL" id="CAG9569078.1"/>
    </source>
</evidence>
<reference evidence="3" key="1">
    <citation type="submission" date="2021-09" db="EMBL/GenBank/DDBJ databases">
        <authorList>
            <person name="Martin H S."/>
        </authorList>
    </citation>
    <scope>NUCLEOTIDE SEQUENCE</scope>
</reference>
<comment type="caution">
    <text evidence="3">The sequence shown here is derived from an EMBL/GenBank/DDBJ whole genome shotgun (WGS) entry which is preliminary data.</text>
</comment>
<protein>
    <submittedName>
        <fullName evidence="3">(African queen) hypothetical protein</fullName>
    </submittedName>
</protein>
<dbReference type="OrthoDB" id="7464848at2759"/>
<accession>A0A8J2QT66</accession>
<evidence type="ECO:0000256" key="2">
    <source>
        <dbReference type="SAM" id="MobiDB-lite"/>
    </source>
</evidence>
<dbReference type="EMBL" id="CAKASE010000062">
    <property type="protein sequence ID" value="CAG9569078.1"/>
    <property type="molecule type" value="Genomic_DNA"/>
</dbReference>
<gene>
    <name evidence="3" type="ORF">DCHRY22_LOCUS8636</name>
</gene>
<keyword evidence="1" id="KW-0175">Coiled coil</keyword>
<feature type="region of interest" description="Disordered" evidence="2">
    <location>
        <begin position="74"/>
        <end position="114"/>
    </location>
</feature>
<feature type="compositionally biased region" description="Polar residues" evidence="2">
    <location>
        <begin position="104"/>
        <end position="114"/>
    </location>
</feature>
<feature type="coiled-coil region" evidence="1">
    <location>
        <begin position="157"/>
        <end position="184"/>
    </location>
</feature>
<evidence type="ECO:0000313" key="4">
    <source>
        <dbReference type="Proteomes" id="UP000789524"/>
    </source>
</evidence>
<keyword evidence="4" id="KW-1185">Reference proteome</keyword>